<proteinExistence type="predicted"/>
<keyword evidence="2" id="KW-1185">Reference proteome</keyword>
<organism evidence="1 2">
    <name type="scientific">Symbiochloris irregularis</name>
    <dbReference type="NCBI Taxonomy" id="706552"/>
    <lineage>
        <taxon>Eukaryota</taxon>
        <taxon>Viridiplantae</taxon>
        <taxon>Chlorophyta</taxon>
        <taxon>core chlorophytes</taxon>
        <taxon>Trebouxiophyceae</taxon>
        <taxon>Trebouxiales</taxon>
        <taxon>Trebouxiaceae</taxon>
        <taxon>Symbiochloris</taxon>
    </lineage>
</organism>
<comment type="caution">
    <text evidence="1">The sequence shown here is derived from an EMBL/GenBank/DDBJ whole genome shotgun (WGS) entry which is preliminary data.</text>
</comment>
<accession>A0AAW1PEN6</accession>
<dbReference type="AlphaFoldDB" id="A0AAW1PEN6"/>
<name>A0AAW1PEN6_9CHLO</name>
<protein>
    <submittedName>
        <fullName evidence="1">Uncharacterized protein</fullName>
    </submittedName>
</protein>
<gene>
    <name evidence="1" type="ORF">WJX73_001675</name>
</gene>
<evidence type="ECO:0000313" key="2">
    <source>
        <dbReference type="Proteomes" id="UP001465755"/>
    </source>
</evidence>
<evidence type="ECO:0000313" key="1">
    <source>
        <dbReference type="EMBL" id="KAK9807242.1"/>
    </source>
</evidence>
<dbReference type="EMBL" id="JALJOQ010000032">
    <property type="protein sequence ID" value="KAK9807242.1"/>
    <property type="molecule type" value="Genomic_DNA"/>
</dbReference>
<reference evidence="1 2" key="1">
    <citation type="journal article" date="2024" name="Nat. Commun.">
        <title>Phylogenomics reveals the evolutionary origins of lichenization in chlorophyte algae.</title>
        <authorList>
            <person name="Puginier C."/>
            <person name="Libourel C."/>
            <person name="Otte J."/>
            <person name="Skaloud P."/>
            <person name="Haon M."/>
            <person name="Grisel S."/>
            <person name="Petersen M."/>
            <person name="Berrin J.G."/>
            <person name="Delaux P.M."/>
            <person name="Dal Grande F."/>
            <person name="Keller J."/>
        </authorList>
    </citation>
    <scope>NUCLEOTIDE SEQUENCE [LARGE SCALE GENOMIC DNA]</scope>
    <source>
        <strain evidence="1 2">SAG 2036</strain>
    </source>
</reference>
<dbReference type="Proteomes" id="UP001465755">
    <property type="component" value="Unassembled WGS sequence"/>
</dbReference>
<sequence length="138" mass="15077">MRRVIASSEAGATAAAHLNPDHPSLAGLDRAAIQRLMQHRAKAKQNISEGRTGTIVEVDHSEVFPGELIFSPCGNRIVVMDDHEFSAYAVKDGRLLWRNREACLLQDDCLREVGAVQSSELGQHGDMRAMHGTMATLS</sequence>